<dbReference type="CDD" id="cd09218">
    <property type="entry name" value="TLP-PA"/>
    <property type="match status" value="1"/>
</dbReference>
<feature type="transmembrane region" description="Helical" evidence="2">
    <location>
        <begin position="286"/>
        <end position="306"/>
    </location>
</feature>
<evidence type="ECO:0000313" key="5">
    <source>
        <dbReference type="Proteomes" id="UP000233837"/>
    </source>
</evidence>
<dbReference type="PANTHER" id="PTHR31048">
    <property type="entry name" value="OS03G0233200 PROTEIN"/>
    <property type="match status" value="1"/>
</dbReference>
<protein>
    <submittedName>
        <fullName evidence="4">Thaumatin-like protein</fullName>
    </submittedName>
</protein>
<dbReference type="Gene3D" id="2.60.110.10">
    <property type="entry name" value="Thaumatin"/>
    <property type="match status" value="1"/>
</dbReference>
<proteinExistence type="predicted"/>
<evidence type="ECO:0000313" key="4">
    <source>
        <dbReference type="EMBL" id="PKU67367.1"/>
    </source>
</evidence>
<dbReference type="PRINTS" id="PR00347">
    <property type="entry name" value="THAUMATIN"/>
</dbReference>
<dbReference type="EMBL" id="KZ503202">
    <property type="protein sequence ID" value="PKU67367.1"/>
    <property type="molecule type" value="Genomic_DNA"/>
</dbReference>
<dbReference type="FunFam" id="2.60.110.10:FF:000004">
    <property type="entry name" value="THAUMATIN-LIKE PROTEIN 1"/>
    <property type="match status" value="1"/>
</dbReference>
<evidence type="ECO:0000256" key="1">
    <source>
        <dbReference type="SAM" id="MobiDB-lite"/>
    </source>
</evidence>
<feature type="region of interest" description="Disordered" evidence="1">
    <location>
        <begin position="232"/>
        <end position="255"/>
    </location>
</feature>
<keyword evidence="2" id="KW-0812">Transmembrane</keyword>
<name>A0A2I0VVD1_9ASPA</name>
<evidence type="ECO:0000256" key="3">
    <source>
        <dbReference type="SAM" id="SignalP"/>
    </source>
</evidence>
<dbReference type="InterPro" id="IPR001938">
    <property type="entry name" value="Thaumatin"/>
</dbReference>
<dbReference type="SUPFAM" id="SSF49870">
    <property type="entry name" value="Osmotin, thaumatin-like protein"/>
    <property type="match status" value="1"/>
</dbReference>
<dbReference type="Proteomes" id="UP000233837">
    <property type="component" value="Unassembled WGS sequence"/>
</dbReference>
<dbReference type="AlphaFoldDB" id="A0A2I0VVD1"/>
<reference evidence="4 5" key="2">
    <citation type="journal article" date="2017" name="Nature">
        <title>The Apostasia genome and the evolution of orchids.</title>
        <authorList>
            <person name="Zhang G.Q."/>
            <person name="Liu K.W."/>
            <person name="Li Z."/>
            <person name="Lohaus R."/>
            <person name="Hsiao Y.Y."/>
            <person name="Niu S.C."/>
            <person name="Wang J.Y."/>
            <person name="Lin Y.C."/>
            <person name="Xu Q."/>
            <person name="Chen L.J."/>
            <person name="Yoshida K."/>
            <person name="Fujiwara S."/>
            <person name="Wang Z.W."/>
            <person name="Zhang Y.Q."/>
            <person name="Mitsuda N."/>
            <person name="Wang M."/>
            <person name="Liu G.H."/>
            <person name="Pecoraro L."/>
            <person name="Huang H.X."/>
            <person name="Xiao X.J."/>
            <person name="Lin M."/>
            <person name="Wu X.Y."/>
            <person name="Wu W.L."/>
            <person name="Chen Y.Y."/>
            <person name="Chang S.B."/>
            <person name="Sakamoto S."/>
            <person name="Ohme-Takagi M."/>
            <person name="Yagi M."/>
            <person name="Zeng S.J."/>
            <person name="Shen C.Y."/>
            <person name="Yeh C.M."/>
            <person name="Luo Y.B."/>
            <person name="Tsai W.C."/>
            <person name="Van de Peer Y."/>
            <person name="Liu Z.J."/>
        </authorList>
    </citation>
    <scope>NUCLEOTIDE SEQUENCE [LARGE SCALE GENOMIC DNA]</scope>
    <source>
        <tissue evidence="4">The whole plant</tissue>
    </source>
</reference>
<reference evidence="4 5" key="1">
    <citation type="journal article" date="2016" name="Sci. Rep.">
        <title>The Dendrobium catenatum Lindl. genome sequence provides insights into polysaccharide synthase, floral development and adaptive evolution.</title>
        <authorList>
            <person name="Zhang G.Q."/>
            <person name="Xu Q."/>
            <person name="Bian C."/>
            <person name="Tsai W.C."/>
            <person name="Yeh C.M."/>
            <person name="Liu K.W."/>
            <person name="Yoshida K."/>
            <person name="Zhang L.S."/>
            <person name="Chang S.B."/>
            <person name="Chen F."/>
            <person name="Shi Y."/>
            <person name="Su Y.Y."/>
            <person name="Zhang Y.Q."/>
            <person name="Chen L.J."/>
            <person name="Yin Y."/>
            <person name="Lin M."/>
            <person name="Huang H."/>
            <person name="Deng H."/>
            <person name="Wang Z.W."/>
            <person name="Zhu S.L."/>
            <person name="Zhao X."/>
            <person name="Deng C."/>
            <person name="Niu S.C."/>
            <person name="Huang J."/>
            <person name="Wang M."/>
            <person name="Liu G.H."/>
            <person name="Yang H.J."/>
            <person name="Xiao X.J."/>
            <person name="Hsiao Y.Y."/>
            <person name="Wu W.L."/>
            <person name="Chen Y.Y."/>
            <person name="Mitsuda N."/>
            <person name="Ohme-Takagi M."/>
            <person name="Luo Y.B."/>
            <person name="Van de Peer Y."/>
            <person name="Liu Z.J."/>
        </authorList>
    </citation>
    <scope>NUCLEOTIDE SEQUENCE [LARGE SCALE GENOMIC DNA]</scope>
    <source>
        <tissue evidence="4">The whole plant</tissue>
    </source>
</reference>
<gene>
    <name evidence="4" type="ORF">MA16_Dca016425</name>
</gene>
<dbReference type="InterPro" id="IPR037176">
    <property type="entry name" value="Osmotin/thaumatin-like_sf"/>
</dbReference>
<dbReference type="OrthoDB" id="430315at2759"/>
<organism evidence="4 5">
    <name type="scientific">Dendrobium catenatum</name>
    <dbReference type="NCBI Taxonomy" id="906689"/>
    <lineage>
        <taxon>Eukaryota</taxon>
        <taxon>Viridiplantae</taxon>
        <taxon>Streptophyta</taxon>
        <taxon>Embryophyta</taxon>
        <taxon>Tracheophyta</taxon>
        <taxon>Spermatophyta</taxon>
        <taxon>Magnoliopsida</taxon>
        <taxon>Liliopsida</taxon>
        <taxon>Asparagales</taxon>
        <taxon>Orchidaceae</taxon>
        <taxon>Epidendroideae</taxon>
        <taxon>Malaxideae</taxon>
        <taxon>Dendrobiinae</taxon>
        <taxon>Dendrobium</taxon>
    </lineage>
</organism>
<evidence type="ECO:0000256" key="2">
    <source>
        <dbReference type="SAM" id="Phobius"/>
    </source>
</evidence>
<feature type="signal peptide" evidence="3">
    <location>
        <begin position="1"/>
        <end position="21"/>
    </location>
</feature>
<keyword evidence="5" id="KW-1185">Reference proteome</keyword>
<keyword evidence="3" id="KW-0732">Signal</keyword>
<dbReference type="Pfam" id="PF00314">
    <property type="entry name" value="Thaumatin"/>
    <property type="match status" value="1"/>
</dbReference>
<feature type="chain" id="PRO_5014118214" evidence="3">
    <location>
        <begin position="22"/>
        <end position="308"/>
    </location>
</feature>
<keyword evidence="2" id="KW-0472">Membrane</keyword>
<accession>A0A2I0VVD1</accession>
<sequence>MNPFSFVLLLLISTFFSICLSTTTFTFINKCHFTVWPAILSNAGHPPLSSAGFELPTAASRSLQSPPNWSGRLWARTGCVFHNSNNGSCATGETPPATLAEFSLAGGERNNIDFYDVSLVDGFNLAMVVEGGKGRCAATGCVVDLNQRCPAELRIGEGETAACRSACEAFRRPEYCCSGEFASPAACKPTAYSEVFKAACPKSYSYAFDDSTSTFTCADAGEFTVTFCPEGTPSQKSSKDPPISPKVPVTSPTTVGATTPGGGLMLENDYWLASLASGSRNTQKSAVISTLLLFIILCSTSLLFLIKV</sequence>
<keyword evidence="2" id="KW-1133">Transmembrane helix</keyword>
<dbReference type="SMART" id="SM00205">
    <property type="entry name" value="THN"/>
    <property type="match status" value="1"/>
</dbReference>
<dbReference type="PROSITE" id="PS51367">
    <property type="entry name" value="THAUMATIN_2"/>
    <property type="match status" value="1"/>
</dbReference>